<accession>A0A165RGN0</accession>
<keyword evidence="2" id="KW-1185">Reference proteome</keyword>
<reference evidence="1 2" key="1">
    <citation type="journal article" date="2016" name="Mol. Biol. Evol.">
        <title>Comparative Genomics of Early-Diverging Mushroom-Forming Fungi Provides Insights into the Origins of Lignocellulose Decay Capabilities.</title>
        <authorList>
            <person name="Nagy L.G."/>
            <person name="Riley R."/>
            <person name="Tritt A."/>
            <person name="Adam C."/>
            <person name="Daum C."/>
            <person name="Floudas D."/>
            <person name="Sun H."/>
            <person name="Yadav J.S."/>
            <person name="Pangilinan J."/>
            <person name="Larsson K.H."/>
            <person name="Matsuura K."/>
            <person name="Barry K."/>
            <person name="Labutti K."/>
            <person name="Kuo R."/>
            <person name="Ohm R.A."/>
            <person name="Bhattacharya S.S."/>
            <person name="Shirouzu T."/>
            <person name="Yoshinaga Y."/>
            <person name="Martin F.M."/>
            <person name="Grigoriev I.V."/>
            <person name="Hibbett D.S."/>
        </authorList>
    </citation>
    <scope>NUCLEOTIDE SEQUENCE [LARGE SCALE GENOMIC DNA]</scope>
    <source>
        <strain evidence="1 2">L-15889</strain>
    </source>
</reference>
<dbReference type="Proteomes" id="UP000076727">
    <property type="component" value="Unassembled WGS sequence"/>
</dbReference>
<dbReference type="AlphaFoldDB" id="A0A165RGN0"/>
<sequence length="88" mass="9934">MKPETAANHSTSAFHAILQRHGAAEQLRNRRISNVSQWPVAITFHLRGNGPFEIGVRVMATIKSHIVVLFAPWLHWDILRLSFDPDPG</sequence>
<dbReference type="EMBL" id="KV429049">
    <property type="protein sequence ID" value="KZT70725.1"/>
    <property type="molecule type" value="Genomic_DNA"/>
</dbReference>
<evidence type="ECO:0000313" key="2">
    <source>
        <dbReference type="Proteomes" id="UP000076727"/>
    </source>
</evidence>
<gene>
    <name evidence="1" type="ORF">DAEQUDRAFT_724849</name>
</gene>
<protein>
    <submittedName>
        <fullName evidence="1">Uncharacterized protein</fullName>
    </submittedName>
</protein>
<proteinExistence type="predicted"/>
<evidence type="ECO:0000313" key="1">
    <source>
        <dbReference type="EMBL" id="KZT70725.1"/>
    </source>
</evidence>
<name>A0A165RGN0_9APHY</name>
<organism evidence="1 2">
    <name type="scientific">Daedalea quercina L-15889</name>
    <dbReference type="NCBI Taxonomy" id="1314783"/>
    <lineage>
        <taxon>Eukaryota</taxon>
        <taxon>Fungi</taxon>
        <taxon>Dikarya</taxon>
        <taxon>Basidiomycota</taxon>
        <taxon>Agaricomycotina</taxon>
        <taxon>Agaricomycetes</taxon>
        <taxon>Polyporales</taxon>
        <taxon>Fomitopsis</taxon>
    </lineage>
</organism>